<dbReference type="GO" id="GO:0003676">
    <property type="term" value="F:nucleic acid binding"/>
    <property type="evidence" value="ECO:0007669"/>
    <property type="project" value="InterPro"/>
</dbReference>
<evidence type="ECO:0000256" key="4">
    <source>
        <dbReference type="ARBA" id="ARBA00040194"/>
    </source>
</evidence>
<sequence>MMKTPTWRSDKRTSSERGYNSKWRKARETYLWSNPLCVMCKEQGKVEVANVVNHIVPHKGDQALFWDKNNWQAVCKFHHDSTIQRQEKLEVVIGCDERGIPLDPNHHWNKK</sequence>
<comment type="similarity">
    <text evidence="3">Belongs to the HNH nuclease family.</text>
</comment>
<dbReference type="InterPro" id="IPR002711">
    <property type="entry name" value="HNH"/>
</dbReference>
<reference evidence="5 6" key="1">
    <citation type="submission" date="2019-10" db="EMBL/GenBank/DDBJ databases">
        <title>Genetic environment of the oxa23 gene and comparative analysis of carbapenem resistant Acinetobacter baumannii isolates belonging to global clone 1, lineage 2 recovered in a burns hospital outbreak in 2012-2013.</title>
        <authorList>
            <person name="Douraghi M."/>
            <person name="Aris P."/>
            <person name="Kenyon J."/>
            <person name="Hamidian M."/>
        </authorList>
    </citation>
    <scope>NUCLEOTIDE SEQUENCE [LARGE SCALE GENOMIC DNA]</scope>
    <source>
        <strain evidence="5 6">ABS103</strain>
    </source>
</reference>
<evidence type="ECO:0000313" key="6">
    <source>
        <dbReference type="Proteomes" id="UP000461234"/>
    </source>
</evidence>
<proteinExistence type="inferred from homology"/>
<dbReference type="Proteomes" id="UP000461234">
    <property type="component" value="Unassembled WGS sequence"/>
</dbReference>
<dbReference type="AlphaFoldDB" id="A0A7X1SL57"/>
<dbReference type="EMBL" id="WIOC01000033">
    <property type="protein sequence ID" value="MQR51250.1"/>
    <property type="molecule type" value="Genomic_DNA"/>
</dbReference>
<dbReference type="PANTHER" id="PTHR41286:SF1">
    <property type="entry name" value="HNH NUCLEASE YAJD-RELATED"/>
    <property type="match status" value="1"/>
</dbReference>
<dbReference type="CDD" id="cd00085">
    <property type="entry name" value="HNHc"/>
    <property type="match status" value="1"/>
</dbReference>
<keyword evidence="1" id="KW-0540">Nuclease</keyword>
<organism evidence="5 6">
    <name type="scientific">Acinetobacter baumannii</name>
    <dbReference type="NCBI Taxonomy" id="470"/>
    <lineage>
        <taxon>Bacteria</taxon>
        <taxon>Pseudomonadati</taxon>
        <taxon>Pseudomonadota</taxon>
        <taxon>Gammaproteobacteria</taxon>
        <taxon>Moraxellales</taxon>
        <taxon>Moraxellaceae</taxon>
        <taxon>Acinetobacter</taxon>
        <taxon>Acinetobacter calcoaceticus/baumannii complex</taxon>
    </lineage>
</organism>
<protein>
    <recommendedName>
        <fullName evidence="4">Putative HNH nuclease YajD</fullName>
    </recommendedName>
</protein>
<evidence type="ECO:0000313" key="5">
    <source>
        <dbReference type="EMBL" id="MQR51250.1"/>
    </source>
</evidence>
<dbReference type="PANTHER" id="PTHR41286">
    <property type="entry name" value="HNH NUCLEASE YAJD-RELATED"/>
    <property type="match status" value="1"/>
</dbReference>
<dbReference type="GO" id="GO:0004519">
    <property type="term" value="F:endonuclease activity"/>
    <property type="evidence" value="ECO:0007669"/>
    <property type="project" value="UniProtKB-KW"/>
</dbReference>
<dbReference type="InterPro" id="IPR003615">
    <property type="entry name" value="HNH_nuc"/>
</dbReference>
<comment type="caution">
    <text evidence="5">The sequence shown here is derived from an EMBL/GenBank/DDBJ whole genome shotgun (WGS) entry which is preliminary data.</text>
</comment>
<dbReference type="Pfam" id="PF01844">
    <property type="entry name" value="HNH"/>
    <property type="match status" value="1"/>
</dbReference>
<name>A0A7X1SL57_ACIBA</name>
<dbReference type="SMART" id="SM00507">
    <property type="entry name" value="HNHc"/>
    <property type="match status" value="1"/>
</dbReference>
<dbReference type="GO" id="GO:0016787">
    <property type="term" value="F:hydrolase activity"/>
    <property type="evidence" value="ECO:0007669"/>
    <property type="project" value="UniProtKB-KW"/>
</dbReference>
<accession>A0A7X1SL57</accession>
<dbReference type="GO" id="GO:0005829">
    <property type="term" value="C:cytosol"/>
    <property type="evidence" value="ECO:0007669"/>
    <property type="project" value="TreeGrafter"/>
</dbReference>
<evidence type="ECO:0000256" key="2">
    <source>
        <dbReference type="ARBA" id="ARBA00022801"/>
    </source>
</evidence>
<gene>
    <name evidence="5" type="ORF">F2P40_18300</name>
</gene>
<keyword evidence="5" id="KW-0255">Endonuclease</keyword>
<dbReference type="GO" id="GO:0008270">
    <property type="term" value="F:zinc ion binding"/>
    <property type="evidence" value="ECO:0007669"/>
    <property type="project" value="InterPro"/>
</dbReference>
<keyword evidence="2" id="KW-0378">Hydrolase</keyword>
<evidence type="ECO:0000256" key="1">
    <source>
        <dbReference type="ARBA" id="ARBA00022722"/>
    </source>
</evidence>
<evidence type="ECO:0000256" key="3">
    <source>
        <dbReference type="ARBA" id="ARBA00038412"/>
    </source>
</evidence>